<feature type="transmembrane region" description="Helical" evidence="7">
    <location>
        <begin position="179"/>
        <end position="204"/>
    </location>
</feature>
<comment type="caution">
    <text evidence="8">The sequence shown here is derived from an EMBL/GenBank/DDBJ whole genome shotgun (WGS) entry which is preliminary data.</text>
</comment>
<feature type="transmembrane region" description="Helical" evidence="7">
    <location>
        <begin position="69"/>
        <end position="87"/>
    </location>
</feature>
<feature type="transmembrane region" description="Helical" evidence="7">
    <location>
        <begin position="216"/>
        <end position="236"/>
    </location>
</feature>
<protein>
    <recommendedName>
        <fullName evidence="10">Major facilitator superfamily (MFS) profile domain-containing protein</fullName>
    </recommendedName>
</protein>
<dbReference type="Gene3D" id="1.20.1250.20">
    <property type="entry name" value="MFS general substrate transporter like domains"/>
    <property type="match status" value="1"/>
</dbReference>
<evidence type="ECO:0000256" key="3">
    <source>
        <dbReference type="ARBA" id="ARBA00022692"/>
    </source>
</evidence>
<feature type="region of interest" description="Disordered" evidence="6">
    <location>
        <begin position="1"/>
        <end position="31"/>
    </location>
</feature>
<dbReference type="Proteomes" id="UP000055045">
    <property type="component" value="Unassembled WGS sequence"/>
</dbReference>
<dbReference type="AlphaFoldDB" id="A0A117NNY0"/>
<keyword evidence="9" id="KW-1185">Reference proteome</keyword>
<evidence type="ECO:0000256" key="5">
    <source>
        <dbReference type="ARBA" id="ARBA00023136"/>
    </source>
</evidence>
<feature type="transmembrane region" description="Helical" evidence="7">
    <location>
        <begin position="488"/>
        <end position="507"/>
    </location>
</feature>
<name>A0A117NNY0_PENFR</name>
<dbReference type="FunFam" id="1.20.1250.20:FF:000247">
    <property type="entry name" value="MFS general substrate transporter"/>
    <property type="match status" value="1"/>
</dbReference>
<sequence length="550" mass="62384">MAEIGQGPIGKTKSSDEENNNSKFPTDITQGSLASVTTPHESYEGYHRFDPSATWTAKEERSVVFKTDLMLLSFICLMVFFLFSGLIKVNAQQKQFFGLQLDRGNLSNAVTDNFLVDLGMTTNDYNNGTTIQLIAFLSTEIPVQLLIKRYGFNRILPFMMIGWSLVSWTQAWITGRATFYITRALIGAFEGGFIPGTILFATYFYKTRELSVRLAFFWSTLNVARIISSLLAAGILKMRGVQGKTGWFWLFLIEGLLTFMIGVVALLYLPSSSTNTKSFLIPKPWYTERQEVIMVNRLLRDDPSKGLTNIQEHATFQDLLDAWSDKSMWGLYLIGLIAYIPQGPVQAYLSLTLKRLGFSTFDSNMLSIPSAALQIILMLALCKSSEIFKERTFHCLFGELWSLPLLAALIALPNGGYNWPRFTITTLISGYPYFHPIASAWISENTFDVKKRALTAATYNVIVQIGSVISSQIYRSSDSPYYHTGNKVLISICALALVVFILQRELLRYLNRQKEKKWNAMSPEEQELYQADQVVREKEGNQRLDFRFSY</sequence>
<gene>
    <name evidence="8" type="ORF">ACN42_g5569</name>
</gene>
<evidence type="ECO:0000313" key="8">
    <source>
        <dbReference type="EMBL" id="KUM61548.1"/>
    </source>
</evidence>
<feature type="compositionally biased region" description="Polar residues" evidence="6">
    <location>
        <begin position="21"/>
        <end position="31"/>
    </location>
</feature>
<evidence type="ECO:0000313" key="9">
    <source>
        <dbReference type="Proteomes" id="UP000055045"/>
    </source>
</evidence>
<comment type="subcellular location">
    <subcellularLocation>
        <location evidence="1">Membrane</location>
        <topology evidence="1">Multi-pass membrane protein</topology>
    </subcellularLocation>
</comment>
<evidence type="ECO:0000256" key="1">
    <source>
        <dbReference type="ARBA" id="ARBA00004141"/>
    </source>
</evidence>
<dbReference type="EMBL" id="LLXE01000131">
    <property type="protein sequence ID" value="KUM61548.1"/>
    <property type="molecule type" value="Genomic_DNA"/>
</dbReference>
<feature type="transmembrane region" description="Helical" evidence="7">
    <location>
        <begin position="329"/>
        <end position="351"/>
    </location>
</feature>
<evidence type="ECO:0000256" key="7">
    <source>
        <dbReference type="SAM" id="Phobius"/>
    </source>
</evidence>
<feature type="transmembrane region" description="Helical" evidence="7">
    <location>
        <begin position="248"/>
        <end position="269"/>
    </location>
</feature>
<dbReference type="PANTHER" id="PTHR43791">
    <property type="entry name" value="PERMEASE-RELATED"/>
    <property type="match status" value="1"/>
</dbReference>
<accession>A0A117NNY0</accession>
<evidence type="ECO:0008006" key="10">
    <source>
        <dbReference type="Google" id="ProtNLM"/>
    </source>
</evidence>
<dbReference type="InterPro" id="IPR036259">
    <property type="entry name" value="MFS_trans_sf"/>
</dbReference>
<keyword evidence="2" id="KW-0813">Transport</keyword>
<evidence type="ECO:0000256" key="4">
    <source>
        <dbReference type="ARBA" id="ARBA00022989"/>
    </source>
</evidence>
<keyword evidence="4 7" id="KW-1133">Transmembrane helix</keyword>
<proteinExistence type="predicted"/>
<evidence type="ECO:0000256" key="2">
    <source>
        <dbReference type="ARBA" id="ARBA00022448"/>
    </source>
</evidence>
<dbReference type="InterPro" id="IPR011701">
    <property type="entry name" value="MFS"/>
</dbReference>
<feature type="transmembrane region" description="Helical" evidence="7">
    <location>
        <begin position="393"/>
        <end position="412"/>
    </location>
</feature>
<dbReference type="FunFam" id="1.20.1250.20:FF:000106">
    <property type="entry name" value="MFS transporter, putative"/>
    <property type="match status" value="1"/>
</dbReference>
<dbReference type="GO" id="GO:0016020">
    <property type="term" value="C:membrane"/>
    <property type="evidence" value="ECO:0007669"/>
    <property type="project" value="UniProtKB-SubCell"/>
</dbReference>
<feature type="transmembrane region" description="Helical" evidence="7">
    <location>
        <begin position="363"/>
        <end position="381"/>
    </location>
</feature>
<dbReference type="SUPFAM" id="SSF103473">
    <property type="entry name" value="MFS general substrate transporter"/>
    <property type="match status" value="1"/>
</dbReference>
<evidence type="ECO:0000256" key="6">
    <source>
        <dbReference type="SAM" id="MobiDB-lite"/>
    </source>
</evidence>
<reference evidence="8 9" key="1">
    <citation type="submission" date="2015-10" db="EMBL/GenBank/DDBJ databases">
        <title>Genome sequencing of Penicillium freii.</title>
        <authorList>
            <person name="Nguyen H.D."/>
            <person name="Visagie C.M."/>
            <person name="Seifert K.A."/>
        </authorList>
    </citation>
    <scope>NUCLEOTIDE SEQUENCE [LARGE SCALE GENOMIC DNA]</scope>
    <source>
        <strain evidence="8 9">DAOM 242723</strain>
    </source>
</reference>
<dbReference type="PANTHER" id="PTHR43791:SF60">
    <property type="entry name" value="TRANSPORTER, PUTATIVE (AFU_ORTHOLOGUE AFUA_1G17160)-RELATED"/>
    <property type="match status" value="1"/>
</dbReference>
<keyword evidence="3 7" id="KW-0812">Transmembrane</keyword>
<feature type="transmembrane region" description="Helical" evidence="7">
    <location>
        <begin position="155"/>
        <end position="173"/>
    </location>
</feature>
<dbReference type="GO" id="GO:0022857">
    <property type="term" value="F:transmembrane transporter activity"/>
    <property type="evidence" value="ECO:0007669"/>
    <property type="project" value="InterPro"/>
</dbReference>
<dbReference type="Pfam" id="PF07690">
    <property type="entry name" value="MFS_1"/>
    <property type="match status" value="1"/>
</dbReference>
<organism evidence="8 9">
    <name type="scientific">Penicillium freii</name>
    <dbReference type="NCBI Taxonomy" id="48697"/>
    <lineage>
        <taxon>Eukaryota</taxon>
        <taxon>Fungi</taxon>
        <taxon>Dikarya</taxon>
        <taxon>Ascomycota</taxon>
        <taxon>Pezizomycotina</taxon>
        <taxon>Eurotiomycetes</taxon>
        <taxon>Eurotiomycetidae</taxon>
        <taxon>Eurotiales</taxon>
        <taxon>Aspergillaceae</taxon>
        <taxon>Penicillium</taxon>
    </lineage>
</organism>
<keyword evidence="5 7" id="KW-0472">Membrane</keyword>